<feature type="region of interest" description="Disordered" evidence="7">
    <location>
        <begin position="42"/>
        <end position="70"/>
    </location>
</feature>
<gene>
    <name evidence="9" type="ORF">PI95_011685</name>
</gene>
<evidence type="ECO:0000256" key="7">
    <source>
        <dbReference type="SAM" id="MobiDB-lite"/>
    </source>
</evidence>
<dbReference type="InterPro" id="IPR045063">
    <property type="entry name" value="Dynamin_N"/>
</dbReference>
<dbReference type="GO" id="GO:0005525">
    <property type="term" value="F:GTP binding"/>
    <property type="evidence" value="ECO:0007669"/>
    <property type="project" value="UniProtKB-KW"/>
</dbReference>
<dbReference type="Proteomes" id="UP000031549">
    <property type="component" value="Unassembled WGS sequence"/>
</dbReference>
<evidence type="ECO:0000313" key="9">
    <source>
        <dbReference type="EMBL" id="NEU73205.1"/>
    </source>
</evidence>
<evidence type="ECO:0000259" key="8">
    <source>
        <dbReference type="Pfam" id="PF00350"/>
    </source>
</evidence>
<reference evidence="9 10" key="1">
    <citation type="journal article" date="2015" name="Genome Announc.">
        <title>Draft Genome Sequence of Cyanobacterium Hassallia byssoidea Strain VB512170, Isolated from Monuments in India.</title>
        <authorList>
            <person name="Singh D."/>
            <person name="Chandrababunaidu M.M."/>
            <person name="Panda A."/>
            <person name="Sen D."/>
            <person name="Bhattacharyya S."/>
            <person name="Adhikary S.P."/>
            <person name="Tripathy S."/>
        </authorList>
    </citation>
    <scope>NUCLEOTIDE SEQUENCE [LARGE SCALE GENOMIC DNA]</scope>
    <source>
        <strain evidence="9 10">VB512170</strain>
    </source>
</reference>
<sequence>MIDNPFSNYFDDWFYLEAELSQNETEIDSNWTELNSDELETSAESVQNYTEPSGSYKDFKSPGSSLQEADNDDVDDAINTAVAETIQIVVEAVSDRLLKVENMDDSISKSVADTNTIETQIPSPLPLEHSHDLTEWIRLWLDECLVLSNSSGCEDITTELKVLNSRWELPGFRLAFVGEFSRGKSSLLNRLLDADILPVGDLPTTATLTSIVAGSEDRMEVQSSKNGWETRPMEALSWRDLTAIDRDGSEQEVIGQVRLTLAHPWLQALDVELIDTPGVGDLSGRRAALALDLLSQCDASVLVVSATLPFSMTEATFLEQEVMGRHIPRILVAVSKLDTIPEEERSEVFNSIRKRIAKISSTIPVLPLYPVSDSNSETEVFAAVKAEIESMVAKGDRRIWRSRKIAGQITDYLSHLIQVGELAISTAAMDATEKESALMKVNEEIQNAQIDWERIRLNLDQKRIQRTKVLQQKVLQAKAELLENLSLELKRTQDPKTWWEEDLPFRLRRELFRLSRQLESDVLKALALDFEWLQNEVLKQFSTRINSEDIDTLETVKIDLDLQEVSLTEIEKYQFLTRLGGSAATICGCVFGGAIGVAVSTTVWVVGERVIKEKLQEQRKLLNQELEHSLDRSIDEYFKRLANRFQQLYNQLSEDIQEEKIAWQAAYKIAFNGNKEQPENQWTPIISQAYTLKKEISRVLLP</sequence>
<feature type="domain" description="Dynamin N-terminal" evidence="8">
    <location>
        <begin position="174"/>
        <end position="332"/>
    </location>
</feature>
<dbReference type="PANTHER" id="PTHR10465">
    <property type="entry name" value="TRANSMEMBRANE GTPASE FZO1"/>
    <property type="match status" value="1"/>
</dbReference>
<feature type="compositionally biased region" description="Polar residues" evidence="7">
    <location>
        <begin position="42"/>
        <end position="53"/>
    </location>
</feature>
<evidence type="ECO:0000313" key="10">
    <source>
        <dbReference type="Proteomes" id="UP000031549"/>
    </source>
</evidence>
<accession>A0A846H7E4</accession>
<organism evidence="9 10">
    <name type="scientific">Hassallia byssoidea VB512170</name>
    <dbReference type="NCBI Taxonomy" id="1304833"/>
    <lineage>
        <taxon>Bacteria</taxon>
        <taxon>Bacillati</taxon>
        <taxon>Cyanobacteriota</taxon>
        <taxon>Cyanophyceae</taxon>
        <taxon>Nostocales</taxon>
        <taxon>Tolypothrichaceae</taxon>
        <taxon>Hassallia</taxon>
    </lineage>
</organism>
<dbReference type="GO" id="GO:0016020">
    <property type="term" value="C:membrane"/>
    <property type="evidence" value="ECO:0007669"/>
    <property type="project" value="UniProtKB-SubCell"/>
</dbReference>
<keyword evidence="3" id="KW-0378">Hydrolase</keyword>
<dbReference type="InterPro" id="IPR027094">
    <property type="entry name" value="Mitofusin_fam"/>
</dbReference>
<evidence type="ECO:0000256" key="5">
    <source>
        <dbReference type="ARBA" id="ARBA00023136"/>
    </source>
</evidence>
<evidence type="ECO:0000256" key="3">
    <source>
        <dbReference type="ARBA" id="ARBA00022801"/>
    </source>
</evidence>
<feature type="coiled-coil region" evidence="6">
    <location>
        <begin position="612"/>
        <end position="662"/>
    </location>
</feature>
<keyword evidence="4" id="KW-0342">GTP-binding</keyword>
<evidence type="ECO:0000256" key="1">
    <source>
        <dbReference type="ARBA" id="ARBA00004370"/>
    </source>
</evidence>
<dbReference type="SUPFAM" id="SSF52540">
    <property type="entry name" value="P-loop containing nucleoside triphosphate hydrolases"/>
    <property type="match status" value="1"/>
</dbReference>
<dbReference type="Pfam" id="PF00350">
    <property type="entry name" value="Dynamin_N"/>
    <property type="match status" value="1"/>
</dbReference>
<dbReference type="EMBL" id="JTCM02000020">
    <property type="protein sequence ID" value="NEU73205.1"/>
    <property type="molecule type" value="Genomic_DNA"/>
</dbReference>
<evidence type="ECO:0000256" key="6">
    <source>
        <dbReference type="SAM" id="Coils"/>
    </source>
</evidence>
<keyword evidence="10" id="KW-1185">Reference proteome</keyword>
<dbReference type="RefSeq" id="WP_052324878.1">
    <property type="nucleotide sequence ID" value="NZ_JTCM02000020.1"/>
</dbReference>
<dbReference type="PANTHER" id="PTHR10465:SF0">
    <property type="entry name" value="SARCALUMENIN"/>
    <property type="match status" value="1"/>
</dbReference>
<keyword evidence="5" id="KW-0472">Membrane</keyword>
<keyword evidence="2" id="KW-0547">Nucleotide-binding</keyword>
<keyword evidence="6" id="KW-0175">Coiled coil</keyword>
<comment type="subcellular location">
    <subcellularLocation>
        <location evidence="1">Membrane</location>
    </subcellularLocation>
</comment>
<evidence type="ECO:0000256" key="4">
    <source>
        <dbReference type="ARBA" id="ARBA00023134"/>
    </source>
</evidence>
<comment type="caution">
    <text evidence="9">The sequence shown here is derived from an EMBL/GenBank/DDBJ whole genome shotgun (WGS) entry which is preliminary data.</text>
</comment>
<proteinExistence type="predicted"/>
<dbReference type="InterPro" id="IPR027417">
    <property type="entry name" value="P-loop_NTPase"/>
</dbReference>
<name>A0A846H7E4_9CYAN</name>
<dbReference type="GO" id="GO:0003924">
    <property type="term" value="F:GTPase activity"/>
    <property type="evidence" value="ECO:0007669"/>
    <property type="project" value="InterPro"/>
</dbReference>
<dbReference type="AlphaFoldDB" id="A0A846H7E4"/>
<dbReference type="Gene3D" id="3.40.50.300">
    <property type="entry name" value="P-loop containing nucleotide triphosphate hydrolases"/>
    <property type="match status" value="1"/>
</dbReference>
<evidence type="ECO:0000256" key="2">
    <source>
        <dbReference type="ARBA" id="ARBA00022741"/>
    </source>
</evidence>
<protein>
    <submittedName>
        <fullName evidence="9">GTPase</fullName>
    </submittedName>
</protein>
<dbReference type="GO" id="GO:0008053">
    <property type="term" value="P:mitochondrial fusion"/>
    <property type="evidence" value="ECO:0007669"/>
    <property type="project" value="TreeGrafter"/>
</dbReference>